<dbReference type="InterPro" id="IPR013321">
    <property type="entry name" value="Arc_rbn_hlx_hlx"/>
</dbReference>
<comment type="caution">
    <text evidence="1">The sequence shown here is derived from an EMBL/GenBank/DDBJ whole genome shotgun (WGS) entry which is preliminary data.</text>
</comment>
<dbReference type="Proteomes" id="UP001254848">
    <property type="component" value="Unassembled WGS sequence"/>
</dbReference>
<reference evidence="1 2" key="1">
    <citation type="submission" date="2023-07" db="EMBL/GenBank/DDBJ databases">
        <title>The novel representative of Negativicutes class, Anaeroselena agilis gen. nov. sp. nov.</title>
        <authorList>
            <person name="Prokofeva M.I."/>
            <person name="Elcheninov A.G."/>
            <person name="Klyukina A."/>
            <person name="Kublanov I.V."/>
            <person name="Frolov E.N."/>
            <person name="Podosokorskaya O.A."/>
        </authorList>
    </citation>
    <scope>NUCLEOTIDE SEQUENCE [LARGE SCALE GENOMIC DNA]</scope>
    <source>
        <strain evidence="1 2">4137-cl</strain>
    </source>
</reference>
<sequence>MLKPFLLRIERIYIRKLEYIGDRNGRSINKEIRQVLVKYVEQFEHKYGKIEVNDKD</sequence>
<keyword evidence="2" id="KW-1185">Reference proteome</keyword>
<dbReference type="RefSeq" id="WP_413780375.1">
    <property type="nucleotide sequence ID" value="NZ_JAUOZS010000001.1"/>
</dbReference>
<dbReference type="EMBL" id="JAUOZS010000001">
    <property type="protein sequence ID" value="MDT8901878.1"/>
    <property type="molecule type" value="Genomic_DNA"/>
</dbReference>
<dbReference type="InterPro" id="IPR010985">
    <property type="entry name" value="Ribbon_hlx_hlx"/>
</dbReference>
<proteinExistence type="predicted"/>
<accession>A0ABU3P021</accession>
<dbReference type="Gene3D" id="1.10.1220.10">
    <property type="entry name" value="Met repressor-like"/>
    <property type="match status" value="1"/>
</dbReference>
<gene>
    <name evidence="1" type="ORF">Q4T40_11525</name>
</gene>
<evidence type="ECO:0000313" key="1">
    <source>
        <dbReference type="EMBL" id="MDT8901878.1"/>
    </source>
</evidence>
<protein>
    <recommendedName>
        <fullName evidence="3">Arc-like DNA binding domain-containing protein</fullName>
    </recommendedName>
</protein>
<evidence type="ECO:0000313" key="2">
    <source>
        <dbReference type="Proteomes" id="UP001254848"/>
    </source>
</evidence>
<organism evidence="1 2">
    <name type="scientific">Anaeroselena agilis</name>
    <dbReference type="NCBI Taxonomy" id="3063788"/>
    <lineage>
        <taxon>Bacteria</taxon>
        <taxon>Bacillati</taxon>
        <taxon>Bacillota</taxon>
        <taxon>Negativicutes</taxon>
        <taxon>Acetonemataceae</taxon>
        <taxon>Anaeroselena</taxon>
    </lineage>
</organism>
<evidence type="ECO:0008006" key="3">
    <source>
        <dbReference type="Google" id="ProtNLM"/>
    </source>
</evidence>
<dbReference type="SUPFAM" id="SSF47598">
    <property type="entry name" value="Ribbon-helix-helix"/>
    <property type="match status" value="1"/>
</dbReference>
<name>A0ABU3P021_9FIRM</name>